<evidence type="ECO:0000259" key="7">
    <source>
        <dbReference type="PROSITE" id="PS50011"/>
    </source>
</evidence>
<name>A0A8H5AX46_9AGAR</name>
<dbReference type="GO" id="GO:0004674">
    <property type="term" value="F:protein serine/threonine kinase activity"/>
    <property type="evidence" value="ECO:0007669"/>
    <property type="project" value="UniProtKB-KW"/>
</dbReference>
<dbReference type="Pfam" id="PF00069">
    <property type="entry name" value="Pkinase"/>
    <property type="match status" value="1"/>
</dbReference>
<evidence type="ECO:0000256" key="2">
    <source>
        <dbReference type="ARBA" id="ARBA00022679"/>
    </source>
</evidence>
<accession>A0A8H5AX46</accession>
<dbReference type="GO" id="GO:0007165">
    <property type="term" value="P:signal transduction"/>
    <property type="evidence" value="ECO:0007669"/>
    <property type="project" value="UniProtKB-ARBA"/>
</dbReference>
<dbReference type="InterPro" id="IPR011009">
    <property type="entry name" value="Kinase-like_dom_sf"/>
</dbReference>
<keyword evidence="1" id="KW-0723">Serine/threonine-protein kinase</keyword>
<keyword evidence="3" id="KW-0547">Nucleotide-binding</keyword>
<feature type="compositionally biased region" description="Basic and acidic residues" evidence="6">
    <location>
        <begin position="162"/>
        <end position="172"/>
    </location>
</feature>
<reference evidence="8 9" key="1">
    <citation type="journal article" date="2020" name="ISME J.">
        <title>Uncovering the hidden diversity of litter-decomposition mechanisms in mushroom-forming fungi.</title>
        <authorList>
            <person name="Floudas D."/>
            <person name="Bentzer J."/>
            <person name="Ahren D."/>
            <person name="Johansson T."/>
            <person name="Persson P."/>
            <person name="Tunlid A."/>
        </authorList>
    </citation>
    <scope>NUCLEOTIDE SEQUENCE [LARGE SCALE GENOMIC DNA]</scope>
    <source>
        <strain evidence="8 9">CBS 101986</strain>
    </source>
</reference>
<evidence type="ECO:0000313" key="9">
    <source>
        <dbReference type="Proteomes" id="UP000567179"/>
    </source>
</evidence>
<dbReference type="GO" id="GO:0004712">
    <property type="term" value="F:protein serine/threonine/tyrosine kinase activity"/>
    <property type="evidence" value="ECO:0007669"/>
    <property type="project" value="UniProtKB-ARBA"/>
</dbReference>
<keyword evidence="5" id="KW-0067">ATP-binding</keyword>
<proteinExistence type="predicted"/>
<dbReference type="FunFam" id="3.30.200.20:FF:000040">
    <property type="entry name" value="Dual specificity mitogen-activated protein kinase kinase"/>
    <property type="match status" value="1"/>
</dbReference>
<dbReference type="AlphaFoldDB" id="A0A8H5AX46"/>
<feature type="domain" description="Protein kinase" evidence="7">
    <location>
        <begin position="208"/>
        <end position="524"/>
    </location>
</feature>
<sequence length="541" mass="60693">MSSLMNDNSPPQPLHYPLPLDSPAWFVTPPQHGYGDDPAYGDGHLSFPSSSKASRAIDARDKGYDKSYNDYHRRHGEPGHFRRTSERRSQSRRFAAGSARTLYSSIPRWRRRTRGGDIDHTTHLFKYGERERDTNAIVSSCTIVVVLRITCSRIRVDGGNRPVDRGSIEHERPAHHRSAMHPTLSERLTKMDMASKAVEKLGLKNSDLRKLADSGQGNGGSVEKVEHIPTGTIMAKKIIYVDAKSPLQKQILHELQIMQKCHSEYIILCYGSFSAGPNISFCLEFMDKGSFASIYKHNGPIDINVVCLVAHAVLEGLSYLYDVHGIFHRDVNPSSILLNSEGDIKLCDFSVSSELIGAIVMDTSTYMSPERIQGEEYTIKCDVWSLGITLIELATGRYPFYDTSSDLEHLVEEGSDSDDSDDEFLVHLEDKKTTHRDSTVAFNNRMQSRTDKRASKRMSRRSDLGADVTGAMSIIELMHQIVRGPAPRLGRSFCNEAQDFVDACLIKSPDERHGPKTLLEYSWMDAARDSEFGIKAWAATF</sequence>
<dbReference type="InterPro" id="IPR050915">
    <property type="entry name" value="MAP_kinase_kinase"/>
</dbReference>
<dbReference type="EMBL" id="JAACJJ010000056">
    <property type="protein sequence ID" value="KAF5312710.1"/>
    <property type="molecule type" value="Genomic_DNA"/>
</dbReference>
<dbReference type="Gene3D" id="1.10.510.10">
    <property type="entry name" value="Transferase(Phosphotransferase) domain 1"/>
    <property type="match status" value="1"/>
</dbReference>
<evidence type="ECO:0000256" key="5">
    <source>
        <dbReference type="ARBA" id="ARBA00022840"/>
    </source>
</evidence>
<feature type="compositionally biased region" description="Basic and acidic residues" evidence="6">
    <location>
        <begin position="55"/>
        <end position="89"/>
    </location>
</feature>
<evidence type="ECO:0000313" key="8">
    <source>
        <dbReference type="EMBL" id="KAF5312710.1"/>
    </source>
</evidence>
<dbReference type="Gene3D" id="3.30.200.20">
    <property type="entry name" value="Phosphorylase Kinase, domain 1"/>
    <property type="match status" value="1"/>
</dbReference>
<keyword evidence="2" id="KW-0808">Transferase</keyword>
<comment type="caution">
    <text evidence="8">The sequence shown here is derived from an EMBL/GenBank/DDBJ whole genome shotgun (WGS) entry which is preliminary data.</text>
</comment>
<dbReference type="SUPFAM" id="SSF56112">
    <property type="entry name" value="Protein kinase-like (PK-like)"/>
    <property type="match status" value="1"/>
</dbReference>
<feature type="region of interest" description="Disordered" evidence="6">
    <location>
        <begin position="162"/>
        <end position="185"/>
    </location>
</feature>
<gene>
    <name evidence="8" type="ORF">D9619_002345</name>
</gene>
<feature type="region of interest" description="Disordered" evidence="6">
    <location>
        <begin position="1"/>
        <end position="20"/>
    </location>
</feature>
<dbReference type="GO" id="GO:0005524">
    <property type="term" value="F:ATP binding"/>
    <property type="evidence" value="ECO:0007669"/>
    <property type="project" value="UniProtKB-KW"/>
</dbReference>
<keyword evidence="4" id="KW-0418">Kinase</keyword>
<dbReference type="Proteomes" id="UP000567179">
    <property type="component" value="Unassembled WGS sequence"/>
</dbReference>
<evidence type="ECO:0000256" key="4">
    <source>
        <dbReference type="ARBA" id="ARBA00022777"/>
    </source>
</evidence>
<dbReference type="PANTHER" id="PTHR47448">
    <property type="entry name" value="DUAL SPECIFICITY MITOGEN-ACTIVATED PROTEIN KINASE KINASE DSOR1-LIKE PROTEIN"/>
    <property type="match status" value="1"/>
</dbReference>
<evidence type="ECO:0000256" key="3">
    <source>
        <dbReference type="ARBA" id="ARBA00022741"/>
    </source>
</evidence>
<protein>
    <recommendedName>
        <fullName evidence="7">Protein kinase domain-containing protein</fullName>
    </recommendedName>
</protein>
<evidence type="ECO:0000256" key="6">
    <source>
        <dbReference type="SAM" id="MobiDB-lite"/>
    </source>
</evidence>
<evidence type="ECO:0000256" key="1">
    <source>
        <dbReference type="ARBA" id="ARBA00022527"/>
    </source>
</evidence>
<feature type="region of interest" description="Disordered" evidence="6">
    <location>
        <begin position="36"/>
        <end position="97"/>
    </location>
</feature>
<keyword evidence="9" id="KW-1185">Reference proteome</keyword>
<dbReference type="InterPro" id="IPR000719">
    <property type="entry name" value="Prot_kinase_dom"/>
</dbReference>
<dbReference type="PROSITE" id="PS50011">
    <property type="entry name" value="PROTEIN_KINASE_DOM"/>
    <property type="match status" value="1"/>
</dbReference>
<dbReference type="PANTHER" id="PTHR47448:SF1">
    <property type="entry name" value="SERINE_THREONINE-PROTEIN KINASE STE7 HOMOLOG"/>
    <property type="match status" value="1"/>
</dbReference>
<organism evidence="8 9">
    <name type="scientific">Psilocybe cf. subviscida</name>
    <dbReference type="NCBI Taxonomy" id="2480587"/>
    <lineage>
        <taxon>Eukaryota</taxon>
        <taxon>Fungi</taxon>
        <taxon>Dikarya</taxon>
        <taxon>Basidiomycota</taxon>
        <taxon>Agaricomycotina</taxon>
        <taxon>Agaricomycetes</taxon>
        <taxon>Agaricomycetidae</taxon>
        <taxon>Agaricales</taxon>
        <taxon>Agaricineae</taxon>
        <taxon>Strophariaceae</taxon>
        <taxon>Psilocybe</taxon>
    </lineage>
</organism>
<dbReference type="OrthoDB" id="10252354at2759"/>